<comment type="cofactor">
    <cofactor evidence="9">
        <name>[2Fe-2S] cluster</name>
        <dbReference type="ChEBI" id="CHEBI:190135"/>
    </cofactor>
</comment>
<evidence type="ECO:0000256" key="3">
    <source>
        <dbReference type="ARBA" id="ARBA00022485"/>
    </source>
</evidence>
<dbReference type="InterPro" id="IPR019574">
    <property type="entry name" value="NADH_UbQ_OxRdtase_Gsu_4Fe4S-bd"/>
</dbReference>
<dbReference type="Pfam" id="PF00384">
    <property type="entry name" value="Molybdopterin"/>
    <property type="match status" value="1"/>
</dbReference>
<dbReference type="FunFam" id="3.30.70.20:FF:000002">
    <property type="entry name" value="NADH-ubiquinone oxidoreductase 75 kDa subunit"/>
    <property type="match status" value="1"/>
</dbReference>
<dbReference type="GO" id="GO:0008137">
    <property type="term" value="F:NADH dehydrogenase (ubiquinone) activity"/>
    <property type="evidence" value="ECO:0007669"/>
    <property type="project" value="InterPro"/>
</dbReference>
<dbReference type="GO" id="GO:0046872">
    <property type="term" value="F:metal ion binding"/>
    <property type="evidence" value="ECO:0007669"/>
    <property type="project" value="UniProtKB-KW"/>
</dbReference>
<feature type="non-terminal residue" evidence="12">
    <location>
        <position position="1"/>
    </location>
</feature>
<dbReference type="Gene3D" id="3.10.20.740">
    <property type="match status" value="1"/>
</dbReference>
<protein>
    <submittedName>
        <fullName evidence="12">NADH-ubiquinone oxidoreductase chain G</fullName>
        <ecNumber evidence="12">1.6.5.3</ecNumber>
    </submittedName>
</protein>
<proteinExistence type="inferred from homology"/>
<keyword evidence="8" id="KW-0520">NAD</keyword>
<dbReference type="PROSITE" id="PS00642">
    <property type="entry name" value="COMPLEX1_75K_2"/>
    <property type="match status" value="1"/>
</dbReference>
<dbReference type="Gene3D" id="3.30.70.20">
    <property type="match status" value="1"/>
</dbReference>
<comment type="similarity">
    <text evidence="2">Belongs to the complex I 75 kDa subunit family.</text>
</comment>
<dbReference type="PANTHER" id="PTHR43105:SF13">
    <property type="entry name" value="NADH-UBIQUINONE OXIDOREDUCTASE 75 KDA SUBUNIT, MITOCHONDRIAL"/>
    <property type="match status" value="1"/>
</dbReference>
<dbReference type="Pfam" id="PF10588">
    <property type="entry name" value="NADH-G_4Fe-4S_3"/>
    <property type="match status" value="1"/>
</dbReference>
<dbReference type="InterPro" id="IPR010228">
    <property type="entry name" value="NADH_UbQ_OxRdtase_Gsu"/>
</dbReference>
<evidence type="ECO:0000256" key="9">
    <source>
        <dbReference type="ARBA" id="ARBA00034078"/>
    </source>
</evidence>
<dbReference type="SUPFAM" id="SSF53706">
    <property type="entry name" value="Formate dehydrogenase/DMSO reductase, domains 1-3"/>
    <property type="match status" value="1"/>
</dbReference>
<keyword evidence="4" id="KW-0479">Metal-binding</keyword>
<dbReference type="EMBL" id="UOFV01000192">
    <property type="protein sequence ID" value="VAW99859.1"/>
    <property type="molecule type" value="Genomic_DNA"/>
</dbReference>
<dbReference type="GO" id="GO:0051539">
    <property type="term" value="F:4 iron, 4 sulfur cluster binding"/>
    <property type="evidence" value="ECO:0007669"/>
    <property type="project" value="UniProtKB-KW"/>
</dbReference>
<evidence type="ECO:0000256" key="7">
    <source>
        <dbReference type="ARBA" id="ARBA00023014"/>
    </source>
</evidence>
<dbReference type="PROSITE" id="PS00643">
    <property type="entry name" value="COMPLEX1_75K_3"/>
    <property type="match status" value="1"/>
</dbReference>
<dbReference type="PROSITE" id="PS51839">
    <property type="entry name" value="4FE4S_HC3"/>
    <property type="match status" value="1"/>
</dbReference>
<evidence type="ECO:0000259" key="11">
    <source>
        <dbReference type="PROSITE" id="PS51839"/>
    </source>
</evidence>
<dbReference type="SMART" id="SM00929">
    <property type="entry name" value="NADH-G_4Fe-4S_3"/>
    <property type="match status" value="1"/>
</dbReference>
<dbReference type="PANTHER" id="PTHR43105">
    <property type="entry name" value="RESPIRATORY NITRATE REDUCTASE"/>
    <property type="match status" value="1"/>
</dbReference>
<dbReference type="Gene3D" id="3.30.200.210">
    <property type="match status" value="1"/>
</dbReference>
<dbReference type="InterPro" id="IPR000283">
    <property type="entry name" value="NADH_UbQ_OxRdtase_75kDa_su_CS"/>
</dbReference>
<dbReference type="SUPFAM" id="SSF54862">
    <property type="entry name" value="4Fe-4S ferredoxins"/>
    <property type="match status" value="1"/>
</dbReference>
<organism evidence="12">
    <name type="scientific">hydrothermal vent metagenome</name>
    <dbReference type="NCBI Taxonomy" id="652676"/>
    <lineage>
        <taxon>unclassified sequences</taxon>
        <taxon>metagenomes</taxon>
        <taxon>ecological metagenomes</taxon>
    </lineage>
</organism>
<evidence type="ECO:0000313" key="12">
    <source>
        <dbReference type="EMBL" id="VAW99859.1"/>
    </source>
</evidence>
<keyword evidence="12" id="KW-0560">Oxidoreductase</keyword>
<dbReference type="CDD" id="cd02772">
    <property type="entry name" value="MopB_NDH-1_NuoG2"/>
    <property type="match status" value="1"/>
</dbReference>
<dbReference type="GO" id="GO:0042773">
    <property type="term" value="P:ATP synthesis coupled electron transport"/>
    <property type="evidence" value="ECO:0007669"/>
    <property type="project" value="InterPro"/>
</dbReference>
<dbReference type="InterPro" id="IPR050123">
    <property type="entry name" value="Prok_molybdopt-oxidoreductase"/>
</dbReference>
<comment type="cofactor">
    <cofactor evidence="1">
        <name>[4Fe-4S] cluster</name>
        <dbReference type="ChEBI" id="CHEBI:49883"/>
    </cofactor>
</comment>
<gene>
    <name evidence="12" type="ORF">MNBD_GAMMA19-1701</name>
</gene>
<dbReference type="Pfam" id="PF22117">
    <property type="entry name" value="Fer4_Nqo3"/>
    <property type="match status" value="1"/>
</dbReference>
<evidence type="ECO:0000256" key="2">
    <source>
        <dbReference type="ARBA" id="ARBA00005404"/>
    </source>
</evidence>
<dbReference type="Pfam" id="PF22151">
    <property type="entry name" value="Fer4_NDSU1"/>
    <property type="match status" value="1"/>
</dbReference>
<feature type="domain" description="4Fe-4S His(Cys)3-ligated-type" evidence="11">
    <location>
        <begin position="31"/>
        <end position="70"/>
    </location>
</feature>
<keyword evidence="12" id="KW-0830">Ubiquinone</keyword>
<accession>A0A3B1ANP3</accession>
<evidence type="ECO:0000256" key="5">
    <source>
        <dbReference type="ARBA" id="ARBA00022967"/>
    </source>
</evidence>
<dbReference type="InterPro" id="IPR054351">
    <property type="entry name" value="NADH_UbQ_OxRdtase_ferredoxin"/>
</dbReference>
<evidence type="ECO:0000256" key="6">
    <source>
        <dbReference type="ARBA" id="ARBA00023004"/>
    </source>
</evidence>
<keyword evidence="6" id="KW-0408">Iron</keyword>
<dbReference type="GO" id="GO:0016651">
    <property type="term" value="F:oxidoreductase activity, acting on NAD(P)H"/>
    <property type="evidence" value="ECO:0007669"/>
    <property type="project" value="InterPro"/>
</dbReference>
<keyword evidence="7" id="KW-0411">Iron-sulfur</keyword>
<dbReference type="Gene3D" id="3.40.50.740">
    <property type="match status" value="1"/>
</dbReference>
<evidence type="ECO:0000256" key="1">
    <source>
        <dbReference type="ARBA" id="ARBA00001966"/>
    </source>
</evidence>
<dbReference type="InterPro" id="IPR006656">
    <property type="entry name" value="Mopterin_OxRdtase"/>
</dbReference>
<dbReference type="NCBIfam" id="TIGR01973">
    <property type="entry name" value="NuoG"/>
    <property type="match status" value="1"/>
</dbReference>
<dbReference type="AlphaFoldDB" id="A0A3B1ANP3"/>
<evidence type="ECO:0000259" key="10">
    <source>
        <dbReference type="PROSITE" id="PS51669"/>
    </source>
</evidence>
<dbReference type="PROSITE" id="PS51669">
    <property type="entry name" value="4FE4S_MOW_BIS_MGD"/>
    <property type="match status" value="1"/>
</dbReference>
<feature type="domain" description="4Fe-4S Mo/W bis-MGD-type" evidence="10">
    <location>
        <begin position="168"/>
        <end position="224"/>
    </location>
</feature>
<keyword evidence="3" id="KW-0004">4Fe-4S</keyword>
<dbReference type="GO" id="GO:0016020">
    <property type="term" value="C:membrane"/>
    <property type="evidence" value="ECO:0007669"/>
    <property type="project" value="InterPro"/>
</dbReference>
<dbReference type="EC" id="1.6.5.3" evidence="12"/>
<evidence type="ECO:0000256" key="8">
    <source>
        <dbReference type="ARBA" id="ARBA00023027"/>
    </source>
</evidence>
<sequence length="738" mass="79874">CLIDVEKVGKALPACATPVTDGMKISTRSEKAIEAQKSVMEFLLINHPLDCPICDQGGECELQDIAMGYGSDVSIYSEQKRVVESKNFGPLISGDMTRCIHCTRCVRFGEEVAGIKELGSTGRGEHMEIGTYVQLSLSSEMSGNVIDLCPVGALTAKPSRFTARAWEMVQHKSIAPHDCMGSNILLHTFRNQVVRVVPKENEEINETWLADRDRFSYEGLNSDERLTVPMVKTDGQWQEVDWDTALQKAVGGISKLLSEQGGEQLGAIASPNMTVEELFLLQKMMRSVGSGNVDHRIGQIDFTDQDDEPVFPWLGQSIQDLENNDAVLLVGCNARHDQPIAGHRIRKAELDGARIMAVNPVDYDFNFPLAAKKIVSPAKLLQELGGILKALAATSNITLPTGLVALVINITIDDTHEKIARELNEANNASVILGLDAFAHPRFADLRAIANQIAVLSSSKLCYLSNGSNSVGAALSGAVPHRGPAGETSALKGKSVADMFADKLAGYILLGVEAELDCAASAAAIEALKQAQFVVSMSAFCNEQVKEYADVLLPVAPFSETSGTFVNAEGRWQSFEGAVAPLGETRPGWKVLRVLGNLFECTGFDYVTSREILDEVQTLTANTPLNNDMPWRCPASLVIDAQGFESIIDRPIYAGDCLVRRAGSLQDVAQKHQFAIRVNRNVATHAGLAEGEQAMAKKNNVELTLPVVIDERVPDDGVLVPSYLSHGSTTGEVTLSRV</sequence>
<name>A0A3B1ANP3_9ZZZZ</name>
<dbReference type="InterPro" id="IPR006963">
    <property type="entry name" value="Mopterin_OxRdtase_4Fe-4S_dom"/>
</dbReference>
<keyword evidence="5" id="KW-1278">Translocase</keyword>
<evidence type="ECO:0000256" key="4">
    <source>
        <dbReference type="ARBA" id="ARBA00022723"/>
    </source>
</evidence>
<reference evidence="12" key="1">
    <citation type="submission" date="2018-06" db="EMBL/GenBank/DDBJ databases">
        <authorList>
            <person name="Zhirakovskaya E."/>
        </authorList>
    </citation>
    <scope>NUCLEOTIDE SEQUENCE</scope>
</reference>
<dbReference type="Gene3D" id="3.40.228.10">
    <property type="entry name" value="Dimethylsulfoxide Reductase, domain 2"/>
    <property type="match status" value="1"/>
</dbReference>